<keyword evidence="2" id="KW-1185">Reference proteome</keyword>
<gene>
    <name evidence="1" type="ORF">MLD38_025198</name>
</gene>
<evidence type="ECO:0000313" key="2">
    <source>
        <dbReference type="Proteomes" id="UP001057402"/>
    </source>
</evidence>
<organism evidence="1 2">
    <name type="scientific">Melastoma candidum</name>
    <dbReference type="NCBI Taxonomy" id="119954"/>
    <lineage>
        <taxon>Eukaryota</taxon>
        <taxon>Viridiplantae</taxon>
        <taxon>Streptophyta</taxon>
        <taxon>Embryophyta</taxon>
        <taxon>Tracheophyta</taxon>
        <taxon>Spermatophyta</taxon>
        <taxon>Magnoliopsida</taxon>
        <taxon>eudicotyledons</taxon>
        <taxon>Gunneridae</taxon>
        <taxon>Pentapetalae</taxon>
        <taxon>rosids</taxon>
        <taxon>malvids</taxon>
        <taxon>Myrtales</taxon>
        <taxon>Melastomataceae</taxon>
        <taxon>Melastomatoideae</taxon>
        <taxon>Melastomateae</taxon>
        <taxon>Melastoma</taxon>
    </lineage>
</organism>
<comment type="caution">
    <text evidence="1">The sequence shown here is derived from an EMBL/GenBank/DDBJ whole genome shotgun (WGS) entry which is preliminary data.</text>
</comment>
<name>A0ACB9NZS3_9MYRT</name>
<sequence>MGYRLNLCHRMQLDEHPVCSARECDDPKFDASAASTSVADTLSVIFWVPVFDCVIVPIARKFTGHKNGLKRMGIGLFISIFAMIEFFYEQANDATRSMASAILLTTNALRNYLSTVLVTMVTDISTRNGKLGGIQDNLNFGHLQYFLLLAGLSVINLGVYLLIARWYSYKKAQGNWNSGSTFHSPFAEIVSRA</sequence>
<accession>A0ACB9NZS3</accession>
<dbReference type="EMBL" id="CM042886">
    <property type="protein sequence ID" value="KAI4340351.1"/>
    <property type="molecule type" value="Genomic_DNA"/>
</dbReference>
<dbReference type="Proteomes" id="UP001057402">
    <property type="component" value="Chromosome 7"/>
</dbReference>
<reference evidence="2" key="1">
    <citation type="journal article" date="2023" name="Front. Plant Sci.">
        <title>Chromosomal-level genome assembly of Melastoma candidum provides insights into trichome evolution.</title>
        <authorList>
            <person name="Zhong Y."/>
            <person name="Wu W."/>
            <person name="Sun C."/>
            <person name="Zou P."/>
            <person name="Liu Y."/>
            <person name="Dai S."/>
            <person name="Zhou R."/>
        </authorList>
    </citation>
    <scope>NUCLEOTIDE SEQUENCE [LARGE SCALE GENOMIC DNA]</scope>
</reference>
<protein>
    <submittedName>
        <fullName evidence="1">Uncharacterized protein</fullName>
    </submittedName>
</protein>
<evidence type="ECO:0000313" key="1">
    <source>
        <dbReference type="EMBL" id="KAI4340351.1"/>
    </source>
</evidence>
<proteinExistence type="predicted"/>